<dbReference type="AlphaFoldDB" id="A0A0C2MML1"/>
<dbReference type="EC" id="3.1.3.64" evidence="1"/>
<gene>
    <name evidence="9" type="ORF">RF11_10824</name>
</gene>
<keyword evidence="7" id="KW-1133">Transmembrane helix</keyword>
<dbReference type="PANTHER" id="PTHR45662:SF2">
    <property type="entry name" value="PHOSPHATIDYLINOSITOL-3-PHOSPHATASE SAC1"/>
    <property type="match status" value="1"/>
</dbReference>
<dbReference type="GO" id="GO:0046856">
    <property type="term" value="P:phosphatidylinositol dephosphorylation"/>
    <property type="evidence" value="ECO:0007669"/>
    <property type="project" value="TreeGrafter"/>
</dbReference>
<dbReference type="OMA" id="ITKAQPV"/>
<comment type="caution">
    <text evidence="9">The sequence shown here is derived from an EMBL/GenBank/DDBJ whole genome shotgun (WGS) entry which is preliminary data.</text>
</comment>
<dbReference type="Proteomes" id="UP000031668">
    <property type="component" value="Unassembled WGS sequence"/>
</dbReference>
<keyword evidence="10" id="KW-1185">Reference proteome</keyword>
<dbReference type="EMBL" id="JWZT01002857">
    <property type="protein sequence ID" value="KII68466.1"/>
    <property type="molecule type" value="Genomic_DNA"/>
</dbReference>
<keyword evidence="7" id="KW-0472">Membrane</keyword>
<keyword evidence="7" id="KW-0812">Transmembrane</keyword>
<sequence length="597" mass="69715">MSVDLFQSIDLYEQEDYIYMLQHLDSYPPQVECVEINKSTKEIRLIKKNSQLFKLEEKRIIFGVLGFLKLLKSFVAVVVTKRRLVGKILTSEIFSIEQIDIISCDNRKHETIATNDGEYLNLIHQHFSAPGFYFSYSYDLTRSLDRNLDCQRKATYSSLVEYNSKYLWNRHLLKRIIHVKEIYRYFLPIIWGYIGRHVDHMLDFNIHLISRRSNERVGTRYFVRGGDKEGNVVNYVETETIFICGLDAFSFIQVRGSIPLAWSQYPNLKYKPRILINPKANQIDLVKSHFARELEERRREIVINLTDDKGDEGCLSGCFSNALEKINFDSHKLCYFYFDFHKNCAKMRFDRVSLLLDKIEELRIQMGFFQFSLDNTNQKQNGQVVNRQFGAFRTNCIDCLDRTNVVQSAISWKTLMAMTQECRLLNDQNGKNVHQKMELVHKHLWADNADYLSIQYSGTPALKTDFTRHGVRTFRGLFEDGLNSAKRYLKSNFSDGTRQDALDLIVGNFDFDTQRPDVRPNSLKSPSSAILPIIFVCLFILLIGDIFLLSNSNKSRIVFGILQLWGMVSIVKYVTNNPEKYIDFPRLVVLESRDKFK</sequence>
<feature type="domain" description="SAC" evidence="8">
    <location>
        <begin position="123"/>
        <end position="458"/>
    </location>
</feature>
<comment type="catalytic activity">
    <reaction evidence="2">
        <text>a 1,2-diacyl-sn-glycero-3-phospho-(1D-myo-inositol-3-phosphate) + H2O = a 1,2-diacyl-sn-glycero-3-phospho-(1D-myo-inositol) + phosphate</text>
        <dbReference type="Rhea" id="RHEA:12316"/>
        <dbReference type="ChEBI" id="CHEBI:15377"/>
        <dbReference type="ChEBI" id="CHEBI:43474"/>
        <dbReference type="ChEBI" id="CHEBI:57880"/>
        <dbReference type="ChEBI" id="CHEBI:58088"/>
        <dbReference type="EC" id="3.1.3.64"/>
    </reaction>
    <physiologicalReaction direction="left-to-right" evidence="2">
        <dbReference type="Rhea" id="RHEA:12317"/>
    </physiologicalReaction>
</comment>
<evidence type="ECO:0000259" key="8">
    <source>
        <dbReference type="PROSITE" id="PS50275"/>
    </source>
</evidence>
<evidence type="ECO:0000256" key="6">
    <source>
        <dbReference type="ARBA" id="ARBA00041911"/>
    </source>
</evidence>
<dbReference type="PROSITE" id="PS50275">
    <property type="entry name" value="SAC"/>
    <property type="match status" value="1"/>
</dbReference>
<comment type="catalytic activity">
    <reaction evidence="3">
        <text>a 1,2-diacyl-sn-glycero-3-phospho-(1D-myo-inositol 4-phosphate) + H2O = a 1,2-diacyl-sn-glycero-3-phospho-(1D-myo-inositol) + phosphate</text>
        <dbReference type="Rhea" id="RHEA:55652"/>
        <dbReference type="ChEBI" id="CHEBI:15377"/>
        <dbReference type="ChEBI" id="CHEBI:43474"/>
        <dbReference type="ChEBI" id="CHEBI:57880"/>
        <dbReference type="ChEBI" id="CHEBI:58178"/>
    </reaction>
    <physiologicalReaction direction="left-to-right" evidence="3">
        <dbReference type="Rhea" id="RHEA:55653"/>
    </physiologicalReaction>
</comment>
<evidence type="ECO:0000313" key="9">
    <source>
        <dbReference type="EMBL" id="KII68466.1"/>
    </source>
</evidence>
<dbReference type="InterPro" id="IPR002013">
    <property type="entry name" value="SAC_dom"/>
</dbReference>
<dbReference type="GO" id="GO:0005783">
    <property type="term" value="C:endoplasmic reticulum"/>
    <property type="evidence" value="ECO:0007669"/>
    <property type="project" value="TreeGrafter"/>
</dbReference>
<protein>
    <recommendedName>
        <fullName evidence="4">Phosphatidylinositol-3-phosphatase SAC1</fullName>
        <ecNumber evidence="1">3.1.3.64</ecNumber>
    </recommendedName>
    <alternativeName>
        <fullName evidence="6">Phosphatidylinositol-4-phosphate phosphatase</fullName>
    </alternativeName>
    <alternativeName>
        <fullName evidence="5">Suppressor of actin mutations 1-like protein</fullName>
    </alternativeName>
</protein>
<dbReference type="GO" id="GO:0043812">
    <property type="term" value="F:phosphatidylinositol-4-phosphate phosphatase activity"/>
    <property type="evidence" value="ECO:0007669"/>
    <property type="project" value="TreeGrafter"/>
</dbReference>
<feature type="transmembrane region" description="Helical" evidence="7">
    <location>
        <begin position="557"/>
        <end position="575"/>
    </location>
</feature>
<dbReference type="OrthoDB" id="405996at2759"/>
<name>A0A0C2MML1_THEKT</name>
<dbReference type="GO" id="GO:0004438">
    <property type="term" value="F:phosphatidylinositol-3-phosphate phosphatase activity"/>
    <property type="evidence" value="ECO:0007669"/>
    <property type="project" value="UniProtKB-EC"/>
</dbReference>
<evidence type="ECO:0000313" key="10">
    <source>
        <dbReference type="Proteomes" id="UP000031668"/>
    </source>
</evidence>
<accession>A0A0C2MML1</accession>
<dbReference type="PANTHER" id="PTHR45662">
    <property type="entry name" value="PHOSPHATIDYLINOSITIDE PHOSPHATASE SAC1"/>
    <property type="match status" value="1"/>
</dbReference>
<reference evidence="9 10" key="1">
    <citation type="journal article" date="2014" name="Genome Biol. Evol.">
        <title>The genome of the myxosporean Thelohanellus kitauei shows adaptations to nutrient acquisition within its fish host.</title>
        <authorList>
            <person name="Yang Y."/>
            <person name="Xiong J."/>
            <person name="Zhou Z."/>
            <person name="Huo F."/>
            <person name="Miao W."/>
            <person name="Ran C."/>
            <person name="Liu Y."/>
            <person name="Zhang J."/>
            <person name="Feng J."/>
            <person name="Wang M."/>
            <person name="Wang M."/>
            <person name="Wang L."/>
            <person name="Yao B."/>
        </authorList>
    </citation>
    <scope>NUCLEOTIDE SEQUENCE [LARGE SCALE GENOMIC DNA]</scope>
    <source>
        <strain evidence="9">Wuqing</strain>
    </source>
</reference>
<evidence type="ECO:0000256" key="2">
    <source>
        <dbReference type="ARBA" id="ARBA00036631"/>
    </source>
</evidence>
<evidence type="ECO:0000256" key="4">
    <source>
        <dbReference type="ARBA" id="ARBA00040795"/>
    </source>
</evidence>
<proteinExistence type="predicted"/>
<evidence type="ECO:0000256" key="3">
    <source>
        <dbReference type="ARBA" id="ARBA00036807"/>
    </source>
</evidence>
<feature type="transmembrane region" description="Helical" evidence="7">
    <location>
        <begin position="529"/>
        <end position="550"/>
    </location>
</feature>
<dbReference type="Pfam" id="PF02383">
    <property type="entry name" value="Syja_N"/>
    <property type="match status" value="1"/>
</dbReference>
<evidence type="ECO:0000256" key="7">
    <source>
        <dbReference type="SAM" id="Phobius"/>
    </source>
</evidence>
<organism evidence="9 10">
    <name type="scientific">Thelohanellus kitauei</name>
    <name type="common">Myxosporean</name>
    <dbReference type="NCBI Taxonomy" id="669202"/>
    <lineage>
        <taxon>Eukaryota</taxon>
        <taxon>Metazoa</taxon>
        <taxon>Cnidaria</taxon>
        <taxon>Myxozoa</taxon>
        <taxon>Myxosporea</taxon>
        <taxon>Bivalvulida</taxon>
        <taxon>Platysporina</taxon>
        <taxon>Myxobolidae</taxon>
        <taxon>Thelohanellus</taxon>
    </lineage>
</organism>
<evidence type="ECO:0000256" key="1">
    <source>
        <dbReference type="ARBA" id="ARBA00013038"/>
    </source>
</evidence>
<evidence type="ECO:0000256" key="5">
    <source>
        <dbReference type="ARBA" id="ARBA00041396"/>
    </source>
</evidence>